<accession>A0A939PEV6</accession>
<keyword evidence="3" id="KW-1185">Reference proteome</keyword>
<comment type="caution">
    <text evidence="2">The sequence shown here is derived from an EMBL/GenBank/DDBJ whole genome shotgun (WGS) entry which is preliminary data.</text>
</comment>
<evidence type="ECO:0000313" key="2">
    <source>
        <dbReference type="EMBL" id="MBO2451280.1"/>
    </source>
</evidence>
<name>A0A939PEV6_9ACTN</name>
<keyword evidence="1" id="KW-1133">Transmembrane helix</keyword>
<protein>
    <submittedName>
        <fullName evidence="2">Uncharacterized protein</fullName>
    </submittedName>
</protein>
<dbReference type="Proteomes" id="UP000669179">
    <property type="component" value="Unassembled WGS sequence"/>
</dbReference>
<evidence type="ECO:0000256" key="1">
    <source>
        <dbReference type="SAM" id="Phobius"/>
    </source>
</evidence>
<proteinExistence type="predicted"/>
<dbReference type="EMBL" id="JAGEOJ010000012">
    <property type="protein sequence ID" value="MBO2451280.1"/>
    <property type="molecule type" value="Genomic_DNA"/>
</dbReference>
<dbReference type="RefSeq" id="WP_208259157.1">
    <property type="nucleotide sequence ID" value="NZ_JAGEOJ010000012.1"/>
</dbReference>
<keyword evidence="1" id="KW-0812">Transmembrane</keyword>
<feature type="transmembrane region" description="Helical" evidence="1">
    <location>
        <begin position="21"/>
        <end position="48"/>
    </location>
</feature>
<feature type="transmembrane region" description="Helical" evidence="1">
    <location>
        <begin position="54"/>
        <end position="75"/>
    </location>
</feature>
<reference evidence="2" key="1">
    <citation type="submission" date="2021-03" db="EMBL/GenBank/DDBJ databases">
        <authorList>
            <person name="Kanchanasin P."/>
            <person name="Saeng-In P."/>
            <person name="Phongsopitanun W."/>
            <person name="Yuki M."/>
            <person name="Kudo T."/>
            <person name="Ohkuma M."/>
            <person name="Tanasupawat S."/>
        </authorList>
    </citation>
    <scope>NUCLEOTIDE SEQUENCE</scope>
    <source>
        <strain evidence="2">GKU 128</strain>
    </source>
</reference>
<keyword evidence="1" id="KW-0472">Membrane</keyword>
<dbReference type="AlphaFoldDB" id="A0A939PEV6"/>
<sequence length="181" mass="19852">MTDKRDTSETALLVAGPTRARMLYIASLLVILLLGGSFVALIGLGLIVSGEGPFVGVFLFGGVIIDFVMIVGLLLDLGRNQYWIDGTTVVERRIRSNRRRDLLTEPIRADETPRLIIGETGTRPMVLPLRDPYRNGKPIAAHHLRALADIVSNRPDGSDEGIRDIAEGLREMAADPFGLRH</sequence>
<evidence type="ECO:0000313" key="3">
    <source>
        <dbReference type="Proteomes" id="UP000669179"/>
    </source>
</evidence>
<organism evidence="2 3">
    <name type="scientific">Actinomadura barringtoniae</name>
    <dbReference type="NCBI Taxonomy" id="1427535"/>
    <lineage>
        <taxon>Bacteria</taxon>
        <taxon>Bacillati</taxon>
        <taxon>Actinomycetota</taxon>
        <taxon>Actinomycetes</taxon>
        <taxon>Streptosporangiales</taxon>
        <taxon>Thermomonosporaceae</taxon>
        <taxon>Actinomadura</taxon>
    </lineage>
</organism>
<gene>
    <name evidence="2" type="ORF">J4573_29595</name>
</gene>